<feature type="domain" description="Leucine-binding protein" evidence="4">
    <location>
        <begin position="717"/>
        <end position="1039"/>
    </location>
</feature>
<feature type="repeat" description="TPR" evidence="3">
    <location>
        <begin position="464"/>
        <end position="497"/>
    </location>
</feature>
<evidence type="ECO:0000256" key="3">
    <source>
        <dbReference type="PROSITE-ProRule" id="PRU00339"/>
    </source>
</evidence>
<dbReference type="InterPro" id="IPR028081">
    <property type="entry name" value="Leu-bd"/>
</dbReference>
<dbReference type="Pfam" id="PF13458">
    <property type="entry name" value="Peripla_BP_6"/>
    <property type="match status" value="1"/>
</dbReference>
<dbReference type="Pfam" id="PF13432">
    <property type="entry name" value="TPR_16"/>
    <property type="match status" value="1"/>
</dbReference>
<keyword evidence="2" id="KW-0732">Signal</keyword>
<accession>A0A9Q9SV15</accession>
<evidence type="ECO:0000313" key="5">
    <source>
        <dbReference type="EMBL" id="WAN70168.1"/>
    </source>
</evidence>
<feature type="repeat" description="TPR" evidence="3">
    <location>
        <begin position="430"/>
        <end position="463"/>
    </location>
</feature>
<dbReference type="Proteomes" id="UP000176944">
    <property type="component" value="Chromosome"/>
</dbReference>
<reference evidence="5" key="2">
    <citation type="submission" date="2022-10" db="EMBL/GenBank/DDBJ databases">
        <authorList>
            <person name="Ngo T.-E."/>
        </authorList>
    </citation>
    <scope>NUCLEOTIDE SEQUENCE</scope>
    <source>
        <strain evidence="5">JHB</strain>
    </source>
</reference>
<dbReference type="InterPro" id="IPR019734">
    <property type="entry name" value="TPR_rpt"/>
</dbReference>
<dbReference type="SUPFAM" id="SSF52540">
    <property type="entry name" value="P-loop containing nucleoside triphosphate hydrolases"/>
    <property type="match status" value="1"/>
</dbReference>
<comment type="similarity">
    <text evidence="1">Belongs to the leucine-binding protein family.</text>
</comment>
<dbReference type="EMBL" id="CP017708">
    <property type="protein sequence ID" value="WAN70168.1"/>
    <property type="molecule type" value="Genomic_DNA"/>
</dbReference>
<gene>
    <name evidence="5" type="ORF">BJP36_39645</name>
</gene>
<dbReference type="SUPFAM" id="SSF48452">
    <property type="entry name" value="TPR-like"/>
    <property type="match status" value="1"/>
</dbReference>
<keyword evidence="3" id="KW-0802">TPR repeat</keyword>
<dbReference type="SMART" id="SM00028">
    <property type="entry name" value="TPR"/>
    <property type="match status" value="4"/>
</dbReference>
<protein>
    <submittedName>
        <fullName evidence="5">ABC transporter substrate-binding protein</fullName>
    </submittedName>
</protein>
<evidence type="ECO:0000259" key="4">
    <source>
        <dbReference type="Pfam" id="PF13458"/>
    </source>
</evidence>
<evidence type="ECO:0000256" key="2">
    <source>
        <dbReference type="ARBA" id="ARBA00022729"/>
    </source>
</evidence>
<dbReference type="InterPro" id="IPR028082">
    <property type="entry name" value="Peripla_BP_I"/>
</dbReference>
<proteinExistence type="inferred from homology"/>
<dbReference type="PANTHER" id="PTHR30483:SF6">
    <property type="entry name" value="PERIPLASMIC BINDING PROTEIN OF ABC TRANSPORTER FOR NATURAL AMINO ACIDS"/>
    <property type="match status" value="1"/>
</dbReference>
<dbReference type="AlphaFoldDB" id="A0A9Q9SV15"/>
<dbReference type="InterPro" id="IPR011990">
    <property type="entry name" value="TPR-like_helical_dom_sf"/>
</dbReference>
<dbReference type="Gene3D" id="1.25.40.10">
    <property type="entry name" value="Tetratricopeptide repeat domain"/>
    <property type="match status" value="2"/>
</dbReference>
<dbReference type="InterPro" id="IPR027417">
    <property type="entry name" value="P-loop_NTPase"/>
</dbReference>
<organism evidence="5">
    <name type="scientific">Moorena producens (strain JHB)</name>
    <dbReference type="NCBI Taxonomy" id="1454205"/>
    <lineage>
        <taxon>Bacteria</taxon>
        <taxon>Bacillati</taxon>
        <taxon>Cyanobacteriota</taxon>
        <taxon>Cyanophyceae</taxon>
        <taxon>Coleofasciculales</taxon>
        <taxon>Coleofasciculaceae</taxon>
        <taxon>Moorena</taxon>
    </lineage>
</organism>
<dbReference type="Gene3D" id="3.40.50.300">
    <property type="entry name" value="P-loop containing nucleotide triphosphate hydrolases"/>
    <property type="match status" value="1"/>
</dbReference>
<dbReference type="Gene3D" id="3.40.50.2300">
    <property type="match status" value="2"/>
</dbReference>
<feature type="repeat" description="TPR" evidence="3">
    <location>
        <begin position="503"/>
        <end position="536"/>
    </location>
</feature>
<dbReference type="PANTHER" id="PTHR30483">
    <property type="entry name" value="LEUCINE-SPECIFIC-BINDING PROTEIN"/>
    <property type="match status" value="1"/>
</dbReference>
<dbReference type="InterPro" id="IPR051010">
    <property type="entry name" value="BCAA_transport"/>
</dbReference>
<sequence>MISIVPRNPYIIGRPIDENDPELFWGRRSLFRFIEHNLKNKTKVMIVYGQRRIGKSSLLRHIPTSVDLDSFSFVPFDLESYSHKSLGEVLEELAIEILDSLELDSPEIPLPDPIALDNDPSLFYKQFLPQVYQRLGNQKLALLLDEFETLNSPDNHQDNNLLYHHLFPYLKSLVSRQDNLYLILCVEQESKDLPNLLRIFKDAPTQEIGLLDQQTTQELITKPAAGLLSYEPAAIQAIYQLSSGHPYFTQVLCFAIFSRARELEQWQITPEDVENSVDQALENASAGLLGIRAGLSIPERVVFSAFAEADNLVKNSSKNSSDQPLQPFSDELTSLPTASPLNPPILGDFNSRTPQSWGARGAKLAVSLLENYGVIPTTSLIKAPDQLAERGFLDKNKSKVTIEFIRRWLIKRYPLQQEILELEKIDQEQTNPIYQQATTQDQQGEITKALELYEQVLELNPNHFSSVFALAEGYLELGEFEKAVTYYQRAYKIDQIRNKYGLVRSLLNYGNQLIEQQSFTRAREQFNQVLEIAPDNISAQEKILEIQNYPENSDRLIHNNLSSGMVSDSGIIAEFRYEINHQNLSQGNWLGKLALGVAIISLVGVGFYKVSTPCPAGQHKVFGIRCIATTISRGDHSLFPRIDNKENIDRATAAFQNQNYKAAANLFNQAWQANQNDPELLIYYNNARARQKALEKNVSPFTIAVVVPIDQSESRAKEILRGVAQAQHKFNNSDRLNGRFLEIAIANDGNDPATAKEIAQALVKEKSILGVIGHNSSNASKAALPVYDQAGLAMIASTSTSSYVNGKVLFRTAPSNLAVGKALAQHLKTTLGLDKVVIFYDADSVYSNSLKDFFKRDFEQLGGKVVRKIELNKSDFNITEEVEISLYQDQVKAAMLFPSVEYIDTAVNIAKANANLNPNPNNRDQQGLRLFGGDTLYSSKTWQEREQGVEGLTIAVPWFRESPQAKNFSTAARELWRGDVNWRTATSFDATQAFIKALVQDTDREIVLDRLRKVNLFASDTSGLPLQFTDQGERQSEPVLVEVVDGEFKLK</sequence>
<evidence type="ECO:0000256" key="1">
    <source>
        <dbReference type="ARBA" id="ARBA00010062"/>
    </source>
</evidence>
<dbReference type="SUPFAM" id="SSF53822">
    <property type="entry name" value="Periplasmic binding protein-like I"/>
    <property type="match status" value="1"/>
</dbReference>
<dbReference type="PROSITE" id="PS50005">
    <property type="entry name" value="TPR"/>
    <property type="match status" value="3"/>
</dbReference>
<name>A0A9Q9SV15_MOOP1</name>
<dbReference type="CDD" id="cd06268">
    <property type="entry name" value="PBP1_ABC_transporter_LIVBP-like"/>
    <property type="match status" value="1"/>
</dbReference>
<reference evidence="5" key="1">
    <citation type="journal article" date="2017" name="Proc. Natl. Acad. Sci. U.S.A.">
        <title>Comparative genomics uncovers the prolific and distinctive metabolic potential of the cyanobacterial genus Moorea.</title>
        <authorList>
            <person name="Leao T."/>
            <person name="Castelao G."/>
            <person name="Korobeynikov A."/>
            <person name="Monroe E.A."/>
            <person name="Podell S."/>
            <person name="Glukhov E."/>
            <person name="Allen E.E."/>
            <person name="Gerwick W.H."/>
            <person name="Gerwick L."/>
        </authorList>
    </citation>
    <scope>NUCLEOTIDE SEQUENCE</scope>
    <source>
        <strain evidence="5">JHB</strain>
    </source>
</reference>